<sequence length="253" mass="27720">MTQRSEQLVLDYLSDVGLALHGRVTAKERTAYLTSLRARIDERREAADNDDVDTVRRILRGFGSPEHIVQEELTGREVDLEDDEMIPPKPRHADRPPPPWRGGPHQGLMSLLEGPSQTDLRMDGRVARKPGVTRNSLVLARHHPPEAVALAVLVLSGVWWDVAFLWVLGAALIILSQVWNALDKWIGVGFPLAACVVGMTLWTGEAKFIDQYIQQALPATGVPALGLASLACVLYLFPKAARSARAADRSAGS</sequence>
<gene>
    <name evidence="2" type="ORF">HNR07_004285</name>
</gene>
<proteinExistence type="predicted"/>
<evidence type="ECO:0000313" key="3">
    <source>
        <dbReference type="Proteomes" id="UP000579647"/>
    </source>
</evidence>
<feature type="transmembrane region" description="Helical" evidence="1">
    <location>
        <begin position="185"/>
        <end position="204"/>
    </location>
</feature>
<organism evidence="2 3">
    <name type="scientific">Nocardiopsis metallicus</name>
    <dbReference type="NCBI Taxonomy" id="179819"/>
    <lineage>
        <taxon>Bacteria</taxon>
        <taxon>Bacillati</taxon>
        <taxon>Actinomycetota</taxon>
        <taxon>Actinomycetes</taxon>
        <taxon>Streptosporangiales</taxon>
        <taxon>Nocardiopsidaceae</taxon>
        <taxon>Nocardiopsis</taxon>
    </lineage>
</organism>
<keyword evidence="1" id="KW-1133">Transmembrane helix</keyword>
<evidence type="ECO:0000256" key="1">
    <source>
        <dbReference type="SAM" id="Phobius"/>
    </source>
</evidence>
<feature type="transmembrane region" description="Helical" evidence="1">
    <location>
        <begin position="216"/>
        <end position="237"/>
    </location>
</feature>
<keyword evidence="1" id="KW-0472">Membrane</keyword>
<dbReference type="Proteomes" id="UP000579647">
    <property type="component" value="Unassembled WGS sequence"/>
</dbReference>
<protein>
    <submittedName>
        <fullName evidence="2">Uncharacterized protein</fullName>
    </submittedName>
</protein>
<name>A0A840WSN7_9ACTN</name>
<dbReference type="AlphaFoldDB" id="A0A840WSN7"/>
<accession>A0A840WSN7</accession>
<feature type="transmembrane region" description="Helical" evidence="1">
    <location>
        <begin position="147"/>
        <end position="173"/>
    </location>
</feature>
<keyword evidence="1" id="KW-0812">Transmembrane</keyword>
<evidence type="ECO:0000313" key="2">
    <source>
        <dbReference type="EMBL" id="MBB5493148.1"/>
    </source>
</evidence>
<dbReference type="RefSeq" id="WP_184366451.1">
    <property type="nucleotide sequence ID" value="NZ_BAAAKM010000142.1"/>
</dbReference>
<keyword evidence="3" id="KW-1185">Reference proteome</keyword>
<comment type="caution">
    <text evidence="2">The sequence shown here is derived from an EMBL/GenBank/DDBJ whole genome shotgun (WGS) entry which is preliminary data.</text>
</comment>
<dbReference type="EMBL" id="JACHDO010000001">
    <property type="protein sequence ID" value="MBB5493148.1"/>
    <property type="molecule type" value="Genomic_DNA"/>
</dbReference>
<reference evidence="2 3" key="1">
    <citation type="submission" date="2020-08" db="EMBL/GenBank/DDBJ databases">
        <title>Sequencing the genomes of 1000 actinobacteria strains.</title>
        <authorList>
            <person name="Klenk H.-P."/>
        </authorList>
    </citation>
    <scope>NUCLEOTIDE SEQUENCE [LARGE SCALE GENOMIC DNA]</scope>
    <source>
        <strain evidence="2 3">DSM 44598</strain>
    </source>
</reference>